<name>A0A6N6WC50_9BURK</name>
<dbReference type="Pfam" id="PF20901">
    <property type="entry name" value="Sf6_terminase"/>
    <property type="match status" value="1"/>
</dbReference>
<sequence length="131" mass="14933">MVASTFTQALFDKICDLIADGKSVHEICEAKGMPNRRTFHDWCRRTPELQAKYDAAYLMGEQSILDDIQYIADTEPDPAKARVRVDSRKWTLKVRNRKVYGDHVTEELTGPNGGPLQVVRLRMTPAEELPE</sequence>
<dbReference type="OrthoDB" id="7573036at2"/>
<proteinExistence type="predicted"/>
<dbReference type="InterPro" id="IPR048683">
    <property type="entry name" value="Sf6_terminase"/>
</dbReference>
<accession>A0A6N6WC50</accession>
<protein>
    <recommendedName>
        <fullName evidence="3">Terminase small subunit protein</fullName>
    </recommendedName>
</protein>
<dbReference type="RefSeq" id="WP_154563198.1">
    <property type="nucleotide sequence ID" value="NZ_VOSW01000048.1"/>
</dbReference>
<evidence type="ECO:0000313" key="2">
    <source>
        <dbReference type="Proteomes" id="UP000463700"/>
    </source>
</evidence>
<dbReference type="Gene3D" id="1.10.10.60">
    <property type="entry name" value="Homeodomain-like"/>
    <property type="match status" value="1"/>
</dbReference>
<organism evidence="1 2">
    <name type="scientific">Paraburkholderia madseniana</name>
    <dbReference type="NCBI Taxonomy" id="2599607"/>
    <lineage>
        <taxon>Bacteria</taxon>
        <taxon>Pseudomonadati</taxon>
        <taxon>Pseudomonadota</taxon>
        <taxon>Betaproteobacteria</taxon>
        <taxon>Burkholderiales</taxon>
        <taxon>Burkholderiaceae</taxon>
        <taxon>Paraburkholderia</taxon>
    </lineage>
</organism>
<evidence type="ECO:0008006" key="3">
    <source>
        <dbReference type="Google" id="ProtNLM"/>
    </source>
</evidence>
<dbReference type="EMBL" id="VOSW01000048">
    <property type="protein sequence ID" value="KAE8757324.1"/>
    <property type="molecule type" value="Genomic_DNA"/>
</dbReference>
<gene>
    <name evidence="1" type="ORF">FSO04_24190</name>
</gene>
<reference evidence="1 2" key="1">
    <citation type="journal article" date="2020" name="Int. J. Syst. Evol. Microbiol.">
        <title>Paraburkholderia madseniana sp. nov., a phenolic acid-degrading bacterium isolated from acidic forest soil.</title>
        <authorList>
            <person name="Wilhelm R.C."/>
            <person name="Murphy S.J.L."/>
            <person name="Feriancek N.M."/>
            <person name="Karasz D.C."/>
            <person name="DeRito C.M."/>
            <person name="Newman J.D."/>
            <person name="Buckley D.H."/>
        </authorList>
    </citation>
    <scope>NUCLEOTIDE SEQUENCE [LARGE SCALE GENOMIC DNA]</scope>
    <source>
        <strain evidence="1 2">RP11</strain>
    </source>
</reference>
<evidence type="ECO:0000313" key="1">
    <source>
        <dbReference type="EMBL" id="KAE8757324.1"/>
    </source>
</evidence>
<dbReference type="Proteomes" id="UP000463700">
    <property type="component" value="Unassembled WGS sequence"/>
</dbReference>
<comment type="caution">
    <text evidence="1">The sequence shown here is derived from an EMBL/GenBank/DDBJ whole genome shotgun (WGS) entry which is preliminary data.</text>
</comment>
<dbReference type="AlphaFoldDB" id="A0A6N6WC50"/>